<reference evidence="2 3" key="1">
    <citation type="journal article" date="2024" name="Nat. Commun.">
        <title>Phylogenomics reveals the evolutionary origins of lichenization in chlorophyte algae.</title>
        <authorList>
            <person name="Puginier C."/>
            <person name="Libourel C."/>
            <person name="Otte J."/>
            <person name="Skaloud P."/>
            <person name="Haon M."/>
            <person name="Grisel S."/>
            <person name="Petersen M."/>
            <person name="Berrin J.G."/>
            <person name="Delaux P.M."/>
            <person name="Dal Grande F."/>
            <person name="Keller J."/>
        </authorList>
    </citation>
    <scope>NUCLEOTIDE SEQUENCE [LARGE SCALE GENOMIC DNA]</scope>
    <source>
        <strain evidence="2 3">SAG 2043</strain>
    </source>
</reference>
<keyword evidence="3" id="KW-1185">Reference proteome</keyword>
<evidence type="ECO:0000313" key="3">
    <source>
        <dbReference type="Proteomes" id="UP001489004"/>
    </source>
</evidence>
<dbReference type="EMBL" id="JALJOR010000003">
    <property type="protein sequence ID" value="KAK9820077.1"/>
    <property type="molecule type" value="Genomic_DNA"/>
</dbReference>
<comment type="caution">
    <text evidence="2">The sequence shown here is derived from an EMBL/GenBank/DDBJ whole genome shotgun (WGS) entry which is preliminary data.</text>
</comment>
<organism evidence="2 3">
    <name type="scientific">[Myrmecia] bisecta</name>
    <dbReference type="NCBI Taxonomy" id="41462"/>
    <lineage>
        <taxon>Eukaryota</taxon>
        <taxon>Viridiplantae</taxon>
        <taxon>Chlorophyta</taxon>
        <taxon>core chlorophytes</taxon>
        <taxon>Trebouxiophyceae</taxon>
        <taxon>Trebouxiales</taxon>
        <taxon>Trebouxiaceae</taxon>
        <taxon>Myrmecia</taxon>
    </lineage>
</organism>
<keyword evidence="1" id="KW-1133">Transmembrane helix</keyword>
<sequence length="129" mass="13934">MSSSSVAKGAKVPQETATAEVFWAPTVLWTLGTVITYILMIRLAQFLVPGSEEASNLLFSQVPVHEYERSSTAFAAALLISVISLLFEVTPERKQLSLLTCLIKGIAWHADYLITTGGAPIMLSPQGQP</sequence>
<feature type="transmembrane region" description="Helical" evidence="1">
    <location>
        <begin position="21"/>
        <end position="47"/>
    </location>
</feature>
<keyword evidence="1" id="KW-0472">Membrane</keyword>
<evidence type="ECO:0000313" key="2">
    <source>
        <dbReference type="EMBL" id="KAK9820077.1"/>
    </source>
</evidence>
<proteinExistence type="predicted"/>
<dbReference type="AlphaFoldDB" id="A0AAW1QF60"/>
<name>A0AAW1QF60_9CHLO</name>
<gene>
    <name evidence="2" type="ORF">WJX72_005841</name>
</gene>
<dbReference type="Proteomes" id="UP001489004">
    <property type="component" value="Unassembled WGS sequence"/>
</dbReference>
<evidence type="ECO:0000256" key="1">
    <source>
        <dbReference type="SAM" id="Phobius"/>
    </source>
</evidence>
<feature type="transmembrane region" description="Helical" evidence="1">
    <location>
        <begin position="67"/>
        <end position="87"/>
    </location>
</feature>
<protein>
    <submittedName>
        <fullName evidence="2">Uncharacterized protein</fullName>
    </submittedName>
</protein>
<keyword evidence="1" id="KW-0812">Transmembrane</keyword>
<accession>A0AAW1QF60</accession>